<proteinExistence type="inferred from homology"/>
<dbReference type="Pfam" id="PF01425">
    <property type="entry name" value="Amidase"/>
    <property type="match status" value="1"/>
</dbReference>
<gene>
    <name evidence="3" type="ORF">Q8A70_04935</name>
</gene>
<reference evidence="4" key="1">
    <citation type="submission" date="2023-08" db="EMBL/GenBank/DDBJ databases">
        <title>Rhodospirillaceae gen. nov., a novel taxon isolated from the Yangtze River Yuezi River estuary sludge.</title>
        <authorList>
            <person name="Ruan L."/>
        </authorList>
    </citation>
    <scope>NUCLEOTIDE SEQUENCE [LARGE SCALE GENOMIC DNA]</scope>
    <source>
        <strain evidence="4">R-7</strain>
    </source>
</reference>
<feature type="domain" description="Amidase" evidence="2">
    <location>
        <begin position="32"/>
        <end position="458"/>
    </location>
</feature>
<dbReference type="Gene3D" id="3.90.1300.10">
    <property type="entry name" value="Amidase signature (AS) domain"/>
    <property type="match status" value="1"/>
</dbReference>
<evidence type="ECO:0000256" key="1">
    <source>
        <dbReference type="ARBA" id="ARBA00009199"/>
    </source>
</evidence>
<comment type="caution">
    <text evidence="3">The sequence shown here is derived from an EMBL/GenBank/DDBJ whole genome shotgun (WGS) entry which is preliminary data.</text>
</comment>
<name>A0ABU0YGZ6_9PROT</name>
<sequence>MKISEYTAYDATGLTELVAKREVTPTELARCAAEAIAARNPKVNAVVELYADRIEKLDETTLGNGPFRGVPFLIKDIGGHLDGRRIEFGSRLCAGLTTTDGDTHVGRLFKAAGLNIIGRSNAPEYSMSGTTENALYGNTSTPWREGYSAGGSTGGGAAAVAAGMVPMAHGSDIAGSIRIPAALCGGVGLKPSRGRVSIGPKIDEGGWGLAANFAQTKSIRDTAALLDCMAVPQPGDPFVIPKPAESYASLIRQEPPKLKIGWSTKPLNDRPVDPEIAAAVERTAKLLASLGHEVEEDHPDYDGEDAAQRMLDVWFFDFPKRIDSYAAQTGRKPGPGTLEPVTLAIYEYAKTISTPQFLTAHGALNTMRRKLGPYFQRHDLWLSPTTAAVAEPWGRYNLGRTDLSPQAYMAHIFRQIQFCFPHNVMGTPAISLPVAMHSSGLPIGVQLGARPAEEHLLLQVAAVLERECGWGEKVVPMAVRAV</sequence>
<protein>
    <submittedName>
        <fullName evidence="3">Amidase</fullName>
    </submittedName>
</protein>
<accession>A0ABU0YGZ6</accession>
<dbReference type="InterPro" id="IPR000120">
    <property type="entry name" value="Amidase"/>
</dbReference>
<evidence type="ECO:0000259" key="2">
    <source>
        <dbReference type="Pfam" id="PF01425"/>
    </source>
</evidence>
<dbReference type="InterPro" id="IPR036928">
    <property type="entry name" value="AS_sf"/>
</dbReference>
<dbReference type="Proteomes" id="UP001230156">
    <property type="component" value="Unassembled WGS sequence"/>
</dbReference>
<keyword evidence="4" id="KW-1185">Reference proteome</keyword>
<dbReference type="EMBL" id="JAUYVI010000002">
    <property type="protein sequence ID" value="MDQ7246995.1"/>
    <property type="molecule type" value="Genomic_DNA"/>
</dbReference>
<dbReference type="InterPro" id="IPR023631">
    <property type="entry name" value="Amidase_dom"/>
</dbReference>
<dbReference type="RefSeq" id="WP_379954406.1">
    <property type="nucleotide sequence ID" value="NZ_JAUYVI010000002.1"/>
</dbReference>
<dbReference type="PANTHER" id="PTHR11895:SF7">
    <property type="entry name" value="GLUTAMYL-TRNA(GLN) AMIDOTRANSFERASE SUBUNIT A, MITOCHONDRIAL"/>
    <property type="match status" value="1"/>
</dbReference>
<organism evidence="3 4">
    <name type="scientific">Dongia sedimenti</name>
    <dbReference type="NCBI Taxonomy" id="3064282"/>
    <lineage>
        <taxon>Bacteria</taxon>
        <taxon>Pseudomonadati</taxon>
        <taxon>Pseudomonadota</taxon>
        <taxon>Alphaproteobacteria</taxon>
        <taxon>Rhodospirillales</taxon>
        <taxon>Dongiaceae</taxon>
        <taxon>Dongia</taxon>
    </lineage>
</organism>
<comment type="similarity">
    <text evidence="1">Belongs to the amidase family.</text>
</comment>
<evidence type="ECO:0000313" key="4">
    <source>
        <dbReference type="Proteomes" id="UP001230156"/>
    </source>
</evidence>
<dbReference type="PANTHER" id="PTHR11895">
    <property type="entry name" value="TRANSAMIDASE"/>
    <property type="match status" value="1"/>
</dbReference>
<evidence type="ECO:0000313" key="3">
    <source>
        <dbReference type="EMBL" id="MDQ7246995.1"/>
    </source>
</evidence>
<dbReference type="SUPFAM" id="SSF75304">
    <property type="entry name" value="Amidase signature (AS) enzymes"/>
    <property type="match status" value="1"/>
</dbReference>